<feature type="domain" description="Glycoside hydrolase 35 catalytic" evidence="8">
    <location>
        <begin position="13"/>
        <end position="325"/>
    </location>
</feature>
<evidence type="ECO:0000313" key="11">
    <source>
        <dbReference type="EMBL" id="TDT31015.1"/>
    </source>
</evidence>
<feature type="domain" description="Beta-galactosidase galactose-binding" evidence="10">
    <location>
        <begin position="513"/>
        <end position="566"/>
    </location>
</feature>
<evidence type="ECO:0000256" key="4">
    <source>
        <dbReference type="PIRSR" id="PIRSR006336-1"/>
    </source>
</evidence>
<dbReference type="SUPFAM" id="SSF51445">
    <property type="entry name" value="(Trans)glycosidases"/>
    <property type="match status" value="1"/>
</dbReference>
<dbReference type="InterPro" id="IPR026283">
    <property type="entry name" value="B-gal_1-like"/>
</dbReference>
<evidence type="ECO:0000259" key="9">
    <source>
        <dbReference type="Pfam" id="PF21317"/>
    </source>
</evidence>
<dbReference type="InterPro" id="IPR001944">
    <property type="entry name" value="Glycoside_Hdrlase_35"/>
</dbReference>
<evidence type="ECO:0000256" key="2">
    <source>
        <dbReference type="ARBA" id="ARBA00022801"/>
    </source>
</evidence>
<sequence length="594" mass="65977">MPQHTFTIGETDFLLDGNEFRILSGALHYFRIHPDQWRDRIHLGKAMGLNTIETYVPWNLHELRPGRLDFTGGLDLERFLDLIAAEDLHAIVRPGPYICAELDGGGLPAWLFDDTTIRLRSSDPRFLASFDPYLHAVLDRMVDRQIDRGGPVILLQVENEFGAYGDDPTYLQALTDRFRRAGITVPLTTVDQPTPQMLRDGTLPELLTTGSFGSRATERLRTLRQAQPTGPLMCSEFWCGWFDHWGAHHHTTDAAQSAAELDDLLSAGASVNIYMLHGGTNFGLTSGANDKGTYQPTVTSYDYDAPLDEAGRPTEKFWRFREVIGRHAALPPLPHGLPTDPAAPRQPFRTPEPVPLSPVRSLDSALAEVPFTAVDELPTRDALGIHRGLLRYRITLDGDDRPAVLRLSEVRDRAWLRLDGIPVGTLAREDHESALWLPRSRGVLDILVEDCGRLNYGPRLGEPKGLIGPAQLHRGPEVRELTDWQVGEVPLERIVEATPDGAAGGPGAWIHRAEIPLDRPTDLALLTDGLGKGLAWWNGFPLGRYWRKGPQTTLFVPAPVTCAGTNELTLLELEVLTTEQVRFAPDLRLGPTEE</sequence>
<name>A0A4R7J1Y0_9ACTN</name>
<comment type="catalytic activity">
    <reaction evidence="5">
        <text>Hydrolysis of terminal non-reducing beta-D-galactose residues in beta-D-galactosides.</text>
        <dbReference type="EC" id="3.2.1.23"/>
    </reaction>
</comment>
<feature type="domain" description="Beta-galactosidase 1-like first all-beta" evidence="9">
    <location>
        <begin position="382"/>
        <end position="486"/>
    </location>
</feature>
<dbReference type="RefSeq" id="WP_133755340.1">
    <property type="nucleotide sequence ID" value="NZ_SOAW01000002.1"/>
</dbReference>
<dbReference type="Gene3D" id="2.60.120.260">
    <property type="entry name" value="Galactose-binding domain-like"/>
    <property type="match status" value="2"/>
</dbReference>
<keyword evidence="2 5" id="KW-0378">Hydrolase</keyword>
<feature type="active site" description="Nucleophile" evidence="4">
    <location>
        <position position="236"/>
    </location>
</feature>
<dbReference type="GO" id="GO:0005975">
    <property type="term" value="P:carbohydrate metabolic process"/>
    <property type="evidence" value="ECO:0007669"/>
    <property type="project" value="InterPro"/>
</dbReference>
<dbReference type="GO" id="GO:0004565">
    <property type="term" value="F:beta-galactosidase activity"/>
    <property type="evidence" value="ECO:0007669"/>
    <property type="project" value="UniProtKB-EC"/>
</dbReference>
<dbReference type="InterPro" id="IPR031330">
    <property type="entry name" value="Gly_Hdrlase_35_cat"/>
</dbReference>
<comment type="similarity">
    <text evidence="1 6">Belongs to the glycosyl hydrolase 35 family.</text>
</comment>
<proteinExistence type="inferred from homology"/>
<protein>
    <recommendedName>
        <fullName evidence="5">Beta-galactosidase</fullName>
        <ecNumber evidence="5">3.2.1.23</ecNumber>
    </recommendedName>
</protein>
<dbReference type="AlphaFoldDB" id="A0A4R7J1Y0"/>
<feature type="active site" description="Proton donor" evidence="4">
    <location>
        <position position="160"/>
    </location>
</feature>
<evidence type="ECO:0000259" key="10">
    <source>
        <dbReference type="Pfam" id="PF21467"/>
    </source>
</evidence>
<feature type="region of interest" description="Disordered" evidence="7">
    <location>
        <begin position="331"/>
        <end position="355"/>
    </location>
</feature>
<accession>A0A4R7J1Y0</accession>
<dbReference type="InterPro" id="IPR048913">
    <property type="entry name" value="BetaGal_gal-bd"/>
</dbReference>
<dbReference type="InterPro" id="IPR019801">
    <property type="entry name" value="Glyco_hydro_35_CS"/>
</dbReference>
<dbReference type="InterPro" id="IPR017853">
    <property type="entry name" value="GH"/>
</dbReference>
<dbReference type="EC" id="3.2.1.23" evidence="5"/>
<evidence type="ECO:0000256" key="3">
    <source>
        <dbReference type="ARBA" id="ARBA00023295"/>
    </source>
</evidence>
<dbReference type="InterPro" id="IPR008979">
    <property type="entry name" value="Galactose-bd-like_sf"/>
</dbReference>
<dbReference type="PROSITE" id="PS01182">
    <property type="entry name" value="GLYCOSYL_HYDROL_F35"/>
    <property type="match status" value="1"/>
</dbReference>
<evidence type="ECO:0000256" key="5">
    <source>
        <dbReference type="RuleBase" id="RU000675"/>
    </source>
</evidence>
<dbReference type="Proteomes" id="UP000295371">
    <property type="component" value="Unassembled WGS sequence"/>
</dbReference>
<dbReference type="Pfam" id="PF01301">
    <property type="entry name" value="Glyco_hydro_35"/>
    <property type="match status" value="1"/>
</dbReference>
<reference evidence="11 12" key="1">
    <citation type="submission" date="2019-03" db="EMBL/GenBank/DDBJ databases">
        <title>Genomic Encyclopedia of Archaeal and Bacterial Type Strains, Phase II (KMG-II): from individual species to whole genera.</title>
        <authorList>
            <person name="Goeker M."/>
        </authorList>
    </citation>
    <scope>NUCLEOTIDE SEQUENCE [LARGE SCALE GENOMIC DNA]</scope>
    <source>
        <strain evidence="11 12">DSM 24323</strain>
    </source>
</reference>
<dbReference type="PANTHER" id="PTHR23421">
    <property type="entry name" value="BETA-GALACTOSIDASE RELATED"/>
    <property type="match status" value="1"/>
</dbReference>
<dbReference type="PRINTS" id="PR00742">
    <property type="entry name" value="GLHYDRLASE35"/>
</dbReference>
<evidence type="ECO:0000256" key="7">
    <source>
        <dbReference type="SAM" id="MobiDB-lite"/>
    </source>
</evidence>
<dbReference type="FunFam" id="3.20.20.80:FF:000115">
    <property type="entry name" value="Beta-galactosidase"/>
    <property type="match status" value="1"/>
</dbReference>
<dbReference type="PIRSF" id="PIRSF006336">
    <property type="entry name" value="B-gal"/>
    <property type="match status" value="1"/>
</dbReference>
<dbReference type="EMBL" id="SOAW01000002">
    <property type="protein sequence ID" value="TDT31015.1"/>
    <property type="molecule type" value="Genomic_DNA"/>
</dbReference>
<dbReference type="SUPFAM" id="SSF49785">
    <property type="entry name" value="Galactose-binding domain-like"/>
    <property type="match status" value="1"/>
</dbReference>
<dbReference type="InterPro" id="IPR048912">
    <property type="entry name" value="BetaGal1-like_ABD1"/>
</dbReference>
<organism evidence="11 12">
    <name type="scientific">Naumannella halotolerans</name>
    <dbReference type="NCBI Taxonomy" id="993414"/>
    <lineage>
        <taxon>Bacteria</taxon>
        <taxon>Bacillati</taxon>
        <taxon>Actinomycetota</taxon>
        <taxon>Actinomycetes</taxon>
        <taxon>Propionibacteriales</taxon>
        <taxon>Propionibacteriaceae</taxon>
        <taxon>Naumannella</taxon>
    </lineage>
</organism>
<keyword evidence="12" id="KW-1185">Reference proteome</keyword>
<evidence type="ECO:0000259" key="8">
    <source>
        <dbReference type="Pfam" id="PF01301"/>
    </source>
</evidence>
<comment type="caution">
    <text evidence="11">The sequence shown here is derived from an EMBL/GenBank/DDBJ whole genome shotgun (WGS) entry which is preliminary data.</text>
</comment>
<dbReference type="Pfam" id="PF21467">
    <property type="entry name" value="BetaGal_gal-bd"/>
    <property type="match status" value="1"/>
</dbReference>
<evidence type="ECO:0000256" key="1">
    <source>
        <dbReference type="ARBA" id="ARBA00009809"/>
    </source>
</evidence>
<gene>
    <name evidence="11" type="ORF">CLV29_2424</name>
</gene>
<dbReference type="Pfam" id="PF21317">
    <property type="entry name" value="BetaGal_ABD_1"/>
    <property type="match status" value="1"/>
</dbReference>
<dbReference type="OrthoDB" id="9813184at2"/>
<evidence type="ECO:0000313" key="12">
    <source>
        <dbReference type="Proteomes" id="UP000295371"/>
    </source>
</evidence>
<dbReference type="Gene3D" id="3.20.20.80">
    <property type="entry name" value="Glycosidases"/>
    <property type="match status" value="1"/>
</dbReference>
<evidence type="ECO:0000256" key="6">
    <source>
        <dbReference type="RuleBase" id="RU003679"/>
    </source>
</evidence>
<keyword evidence="3 5" id="KW-0326">Glycosidase</keyword>